<dbReference type="Proteomes" id="UP000585363">
    <property type="component" value="Unassembled WGS sequence"/>
</dbReference>
<protein>
    <recommendedName>
        <fullName evidence="1">Cucumopine synthase C-terminal helical bundle domain-containing protein</fullName>
    </recommendedName>
</protein>
<organism evidence="2 3">
    <name type="scientific">Rouxiella aceris</name>
    <dbReference type="NCBI Taxonomy" id="2703884"/>
    <lineage>
        <taxon>Bacteria</taxon>
        <taxon>Pseudomonadati</taxon>
        <taxon>Pseudomonadota</taxon>
        <taxon>Gammaproteobacteria</taxon>
        <taxon>Enterobacterales</taxon>
        <taxon>Yersiniaceae</taxon>
        <taxon>Rouxiella</taxon>
    </lineage>
</organism>
<feature type="domain" description="Cucumopine synthase C-terminal helical bundle" evidence="1">
    <location>
        <begin position="3"/>
        <end position="141"/>
    </location>
</feature>
<keyword evidence="3" id="KW-1185">Reference proteome</keyword>
<evidence type="ECO:0000313" key="2">
    <source>
        <dbReference type="EMBL" id="NMP26514.1"/>
    </source>
</evidence>
<name>A0A848MJS9_9GAMM</name>
<dbReference type="InterPro" id="IPR040602">
    <property type="entry name" value="Cucumopine_C"/>
</dbReference>
<reference evidence="2 3" key="2">
    <citation type="submission" date="2020-06" db="EMBL/GenBank/DDBJ databases">
        <title>Polyphasic characterization of a Rahnella strain isolated from tree sap.</title>
        <authorList>
            <person name="Kim I.S."/>
        </authorList>
    </citation>
    <scope>NUCLEOTIDE SEQUENCE [LARGE SCALE GENOMIC DNA]</scope>
    <source>
        <strain evidence="2 3">SAP-1</strain>
    </source>
</reference>
<gene>
    <name evidence="2" type="ORF">GW590_06480</name>
</gene>
<evidence type="ECO:0000259" key="1">
    <source>
        <dbReference type="Pfam" id="PF18631"/>
    </source>
</evidence>
<proteinExistence type="predicted"/>
<evidence type="ECO:0000313" key="3">
    <source>
        <dbReference type="Proteomes" id="UP000585363"/>
    </source>
</evidence>
<accession>A0A848MJS9</accession>
<dbReference type="RefSeq" id="WP_169402217.1">
    <property type="nucleotide sequence ID" value="NZ_JAADJU010000003.1"/>
</dbReference>
<dbReference type="Pfam" id="PF18631">
    <property type="entry name" value="Cucumopine_C"/>
    <property type="match status" value="1"/>
</dbReference>
<sequence>MTVDEVITRFELEREKIWFAQPAEIADLGNGIVPRGTGSRGQYLSTIIFAEGEARTLADEMLWGLIRVAEDSPQADLATLQLLIKEIIGYKADFFDFVSLPEAAKLVHLYVATAERCTTLAELARLSHAALSWANRLHMWVDFILPWGLGDGFRRVKTPA</sequence>
<comment type="caution">
    <text evidence="2">The sequence shown here is derived from an EMBL/GenBank/DDBJ whole genome shotgun (WGS) entry which is preliminary data.</text>
</comment>
<reference evidence="2 3" key="1">
    <citation type="submission" date="2020-01" db="EMBL/GenBank/DDBJ databases">
        <authorList>
            <person name="Lee S.D."/>
        </authorList>
    </citation>
    <scope>NUCLEOTIDE SEQUENCE [LARGE SCALE GENOMIC DNA]</scope>
    <source>
        <strain evidence="2 3">SAP-1</strain>
    </source>
</reference>
<dbReference type="EMBL" id="JAADJU010000003">
    <property type="protein sequence ID" value="NMP26514.1"/>
    <property type="molecule type" value="Genomic_DNA"/>
</dbReference>
<dbReference type="AlphaFoldDB" id="A0A848MJS9"/>